<feature type="active site" description="Nucleophile" evidence="4">
    <location>
        <position position="523"/>
    </location>
</feature>
<evidence type="ECO:0000256" key="3">
    <source>
        <dbReference type="ARBA" id="ARBA00023098"/>
    </source>
</evidence>
<dbReference type="SUPFAM" id="SSF52151">
    <property type="entry name" value="FabD/lysophospholipase-like"/>
    <property type="match status" value="1"/>
</dbReference>
<feature type="region of interest" description="Disordered" evidence="5">
    <location>
        <begin position="151"/>
        <end position="184"/>
    </location>
</feature>
<feature type="active site" description="Proton acceptor" evidence="4">
    <location>
        <position position="667"/>
    </location>
</feature>
<dbReference type="GO" id="GO:0019369">
    <property type="term" value="P:arachidonate metabolic process"/>
    <property type="evidence" value="ECO:0007669"/>
    <property type="project" value="TreeGrafter"/>
</dbReference>
<evidence type="ECO:0000256" key="2">
    <source>
        <dbReference type="ARBA" id="ARBA00022963"/>
    </source>
</evidence>
<dbReference type="Gene3D" id="3.40.1090.10">
    <property type="entry name" value="Cytosolic phospholipase A2 catalytic domain"/>
    <property type="match status" value="1"/>
</dbReference>
<evidence type="ECO:0000313" key="8">
    <source>
        <dbReference type="Proteomes" id="UP000250572"/>
    </source>
</evidence>
<evidence type="ECO:0000259" key="6">
    <source>
        <dbReference type="PROSITE" id="PS51635"/>
    </source>
</evidence>
<dbReference type="InterPro" id="IPR016035">
    <property type="entry name" value="Acyl_Trfase/lysoPLipase"/>
</dbReference>
<comment type="caution">
    <text evidence="7">The sequence shown here is derived from an EMBL/GenBank/DDBJ whole genome shotgun (WGS) entry which is preliminary data.</text>
</comment>
<protein>
    <recommendedName>
        <fullName evidence="6">PNPLA domain-containing protein</fullName>
    </recommendedName>
</protein>
<dbReference type="GO" id="GO:0047499">
    <property type="term" value="F:calcium-independent phospholipase A2 activity"/>
    <property type="evidence" value="ECO:0007669"/>
    <property type="project" value="TreeGrafter"/>
</dbReference>
<feature type="region of interest" description="Disordered" evidence="5">
    <location>
        <begin position="217"/>
        <end position="318"/>
    </location>
</feature>
<sequence>MGHPFCPVLCSGVAKRTLISCRNMYTMICLKRDQSLFRLALCPNSFRLYTFTSSAKLFTSNASIFFKEIVREVRHLRCLCFYSFTNKEAFKTKAPVGIFNAPVLKSPPLSRHFNIYLKRSHVVGFAKNGSFIVRIPEYQYQSQKRRFSHWSAANPKRPGGSSPAQSSKSKEKQKEPETVASSDDKSELDLFHISSLATVFGETFSYVAKHINSAFSLDNTGQKNDLSSVRGMPRRVKKKKKVPDSGEKPQVKQHKQETTMEHKHDSNTSEESFPHTAGHINKYYGANDDEDEAPSDKELPVSTKTTSEDASLNDSYSQTSTHINQYFRSQSDLNTTDKTKTDLASLQKTSLMDVFRRPTAAASSFLRSILQEPEVKPAVASPEIIINNRCVLTRRQAEETTLRLILRLGQASTPDVMAARIEVLNEHLIRFPACKSFIWQGNSIVNLLRLRRTYKHHQGLQAAIREAFALIGYVDPVGGRGIRVLSIDGGGTRGVVPLQLLKILEDETGRKIYQLFDYICGVSTGAILAFMLGLARVSLEDCTEMYRQIGTEVFKQNPLVGTVNMGWSHSYYDTATWEKILQDTLGNELLIKSSRNKSTPKVSAISAVVNWGTGPKAFVFRNYSHKPGCPSRFSGGSTYKMWEAVRASSAAPGYFQEFLLQNDIHQDGGIIMNNPCTLAVHESRLMWPNTPFQCVLSLGTGRYDDVTRSSSTFTSLRTNINNLIFSATDTEGVHTLLCDLLPPDVYFRFNPMMNADVSLDENHPETLDKLVRDTQEYLDTNRSKVAKLCLVLSTQRSSVDQAKDWICQRTWEIKKTLM</sequence>
<dbReference type="GO" id="GO:0016042">
    <property type="term" value="P:lipid catabolic process"/>
    <property type="evidence" value="ECO:0007669"/>
    <property type="project" value="UniProtKB-UniRule"/>
</dbReference>
<feature type="compositionally biased region" description="Polar residues" evidence="5">
    <location>
        <begin position="217"/>
        <end position="227"/>
    </location>
</feature>
<dbReference type="PROSITE" id="PS51635">
    <property type="entry name" value="PNPLA"/>
    <property type="match status" value="1"/>
</dbReference>
<keyword evidence="2 4" id="KW-0442">Lipid degradation</keyword>
<dbReference type="PANTHER" id="PTHR24185">
    <property type="entry name" value="CALCIUM-INDEPENDENT PHOSPHOLIPASE A2-GAMMA"/>
    <property type="match status" value="1"/>
</dbReference>
<feature type="compositionally biased region" description="Low complexity" evidence="5">
    <location>
        <begin position="158"/>
        <end position="167"/>
    </location>
</feature>
<evidence type="ECO:0000256" key="4">
    <source>
        <dbReference type="PROSITE-ProRule" id="PRU01161"/>
    </source>
</evidence>
<keyword evidence="3 4" id="KW-0443">Lipid metabolism</keyword>
<evidence type="ECO:0000256" key="1">
    <source>
        <dbReference type="ARBA" id="ARBA00022801"/>
    </source>
</evidence>
<name>A0A315W7N3_GAMAF</name>
<reference evidence="7 8" key="1">
    <citation type="journal article" date="2018" name="G3 (Bethesda)">
        <title>A High-Quality Reference Genome for the Invasive Mosquitofish Gambusia affinis Using a Chicago Library.</title>
        <authorList>
            <person name="Hoffberg S.L."/>
            <person name="Troendle N.J."/>
            <person name="Glenn T.C."/>
            <person name="Mahmud O."/>
            <person name="Louha S."/>
            <person name="Chalopin D."/>
            <person name="Bennetzen J.L."/>
            <person name="Mauricio R."/>
        </authorList>
    </citation>
    <scope>NUCLEOTIDE SEQUENCE [LARGE SCALE GENOMIC DNA]</scope>
    <source>
        <strain evidence="7">NE01/NJP1002.9</strain>
        <tissue evidence="7">Muscle</tissue>
    </source>
</reference>
<evidence type="ECO:0000313" key="7">
    <source>
        <dbReference type="EMBL" id="PWA31894.1"/>
    </source>
</evidence>
<dbReference type="PANTHER" id="PTHR24185:SF1">
    <property type="entry name" value="CALCIUM-INDEPENDENT PHOSPHOLIPASE A2-GAMMA"/>
    <property type="match status" value="1"/>
</dbReference>
<dbReference type="Pfam" id="PF01734">
    <property type="entry name" value="Patatin"/>
    <property type="match status" value="1"/>
</dbReference>
<dbReference type="AlphaFoldDB" id="A0A315W7N3"/>
<dbReference type="EMBL" id="NHOQ01000244">
    <property type="protein sequence ID" value="PWA31894.1"/>
    <property type="molecule type" value="Genomic_DNA"/>
</dbReference>
<feature type="short sequence motif" description="DGA/G" evidence="4">
    <location>
        <begin position="667"/>
        <end position="669"/>
    </location>
</feature>
<gene>
    <name evidence="7" type="ORF">CCH79_00006557</name>
</gene>
<feature type="short sequence motif" description="GXSXG" evidence="4">
    <location>
        <begin position="521"/>
        <end position="525"/>
    </location>
</feature>
<accession>A0A315W7N3</accession>
<dbReference type="GO" id="GO:0016020">
    <property type="term" value="C:membrane"/>
    <property type="evidence" value="ECO:0007669"/>
    <property type="project" value="TreeGrafter"/>
</dbReference>
<feature type="domain" description="PNPLA" evidence="6">
    <location>
        <begin position="485"/>
        <end position="680"/>
    </location>
</feature>
<evidence type="ECO:0000256" key="5">
    <source>
        <dbReference type="SAM" id="MobiDB-lite"/>
    </source>
</evidence>
<keyword evidence="8" id="KW-1185">Reference proteome</keyword>
<dbReference type="InterPro" id="IPR002641">
    <property type="entry name" value="PNPLA_dom"/>
</dbReference>
<dbReference type="InterPro" id="IPR045217">
    <property type="entry name" value="PNPLA8-like"/>
</dbReference>
<feature type="compositionally biased region" description="Basic and acidic residues" evidence="5">
    <location>
        <begin position="168"/>
        <end position="184"/>
    </location>
</feature>
<feature type="compositionally biased region" description="Basic residues" evidence="5">
    <location>
        <begin position="232"/>
        <end position="241"/>
    </location>
</feature>
<feature type="short sequence motif" description="GXGXXG" evidence="4">
    <location>
        <begin position="489"/>
        <end position="494"/>
    </location>
</feature>
<dbReference type="STRING" id="33528.ENSGAFP00000006771"/>
<proteinExistence type="predicted"/>
<feature type="compositionally biased region" description="Polar residues" evidence="5">
    <location>
        <begin position="302"/>
        <end position="318"/>
    </location>
</feature>
<keyword evidence="1 4" id="KW-0378">Hydrolase</keyword>
<dbReference type="CDD" id="cd07211">
    <property type="entry name" value="Pat_PNPLA8"/>
    <property type="match status" value="1"/>
</dbReference>
<organism evidence="7 8">
    <name type="scientific">Gambusia affinis</name>
    <name type="common">Western mosquitofish</name>
    <name type="synonym">Heterandria affinis</name>
    <dbReference type="NCBI Taxonomy" id="33528"/>
    <lineage>
        <taxon>Eukaryota</taxon>
        <taxon>Metazoa</taxon>
        <taxon>Chordata</taxon>
        <taxon>Craniata</taxon>
        <taxon>Vertebrata</taxon>
        <taxon>Euteleostomi</taxon>
        <taxon>Actinopterygii</taxon>
        <taxon>Neopterygii</taxon>
        <taxon>Teleostei</taxon>
        <taxon>Neoteleostei</taxon>
        <taxon>Acanthomorphata</taxon>
        <taxon>Ovalentaria</taxon>
        <taxon>Atherinomorphae</taxon>
        <taxon>Cyprinodontiformes</taxon>
        <taxon>Poeciliidae</taxon>
        <taxon>Poeciliinae</taxon>
        <taxon>Gambusia</taxon>
    </lineage>
</organism>
<dbReference type="Proteomes" id="UP000250572">
    <property type="component" value="Unassembled WGS sequence"/>
</dbReference>
<feature type="compositionally biased region" description="Basic and acidic residues" evidence="5">
    <location>
        <begin position="242"/>
        <end position="267"/>
    </location>
</feature>